<name>A0A1F7U7Y8_9BACT</name>
<feature type="transmembrane region" description="Helical" evidence="1">
    <location>
        <begin position="34"/>
        <end position="53"/>
    </location>
</feature>
<keyword evidence="1" id="KW-0812">Transmembrane</keyword>
<keyword evidence="2" id="KW-0732">Signal</keyword>
<keyword evidence="1" id="KW-0472">Membrane</keyword>
<reference evidence="3 4" key="1">
    <citation type="journal article" date="2016" name="Nat. Commun.">
        <title>Thousands of microbial genomes shed light on interconnected biogeochemical processes in an aquifer system.</title>
        <authorList>
            <person name="Anantharaman K."/>
            <person name="Brown C.T."/>
            <person name="Hug L.A."/>
            <person name="Sharon I."/>
            <person name="Castelle C.J."/>
            <person name="Probst A.J."/>
            <person name="Thomas B.C."/>
            <person name="Singh A."/>
            <person name="Wilkins M.J."/>
            <person name="Karaoz U."/>
            <person name="Brodie E.L."/>
            <person name="Williams K.H."/>
            <person name="Hubbard S.S."/>
            <person name="Banfield J.F."/>
        </authorList>
    </citation>
    <scope>NUCLEOTIDE SEQUENCE [LARGE SCALE GENOMIC DNA]</scope>
</reference>
<feature type="transmembrane region" description="Helical" evidence="1">
    <location>
        <begin position="60"/>
        <end position="78"/>
    </location>
</feature>
<dbReference type="EMBL" id="MGDZ01000017">
    <property type="protein sequence ID" value="OGL73847.1"/>
    <property type="molecule type" value="Genomic_DNA"/>
</dbReference>
<evidence type="ECO:0008006" key="5">
    <source>
        <dbReference type="Google" id="ProtNLM"/>
    </source>
</evidence>
<comment type="caution">
    <text evidence="3">The sequence shown here is derived from an EMBL/GenBank/DDBJ whole genome shotgun (WGS) entry which is preliminary data.</text>
</comment>
<feature type="signal peptide" evidence="2">
    <location>
        <begin position="1"/>
        <end position="24"/>
    </location>
</feature>
<evidence type="ECO:0000256" key="1">
    <source>
        <dbReference type="SAM" id="Phobius"/>
    </source>
</evidence>
<feature type="transmembrane region" description="Helical" evidence="1">
    <location>
        <begin position="148"/>
        <end position="168"/>
    </location>
</feature>
<dbReference type="STRING" id="1802391.A3D72_03310"/>
<feature type="transmembrane region" description="Helical" evidence="1">
    <location>
        <begin position="121"/>
        <end position="142"/>
    </location>
</feature>
<feature type="transmembrane region" description="Helical" evidence="1">
    <location>
        <begin position="90"/>
        <end position="109"/>
    </location>
</feature>
<protein>
    <recommendedName>
        <fullName evidence="5">EamA domain-containing protein</fullName>
    </recommendedName>
</protein>
<dbReference type="AlphaFoldDB" id="A0A1F7U7Y8"/>
<proteinExistence type="predicted"/>
<feature type="transmembrane region" description="Helical" evidence="1">
    <location>
        <begin position="204"/>
        <end position="224"/>
    </location>
</feature>
<keyword evidence="1" id="KW-1133">Transmembrane helix</keyword>
<evidence type="ECO:0000256" key="2">
    <source>
        <dbReference type="SAM" id="SignalP"/>
    </source>
</evidence>
<dbReference type="Proteomes" id="UP000176303">
    <property type="component" value="Unassembled WGS sequence"/>
</dbReference>
<evidence type="ECO:0000313" key="4">
    <source>
        <dbReference type="Proteomes" id="UP000176303"/>
    </source>
</evidence>
<sequence length="254" mass="27074">MPILRLAAVALAPFLALASGLAPAVAPSAVIPILMTVGPLLAVFFAMVIGAGLRRVENWYLLLLPLFFWISAMLAVLLAERPGFRNAVGLLAAFLIGLNILILFNYFYLPLRYQPYSLASISQAMGIATLFFVGINLSALVTFLSLPLWTGVVMAFGLGGFISAHNFWTGKVPAGRALPMIVAAAILTAETFWAAALLPVSSPVVGALLALSVYLTTGLARHVYLETVSRRVALRYSLITMVGAALVLGTARWV</sequence>
<evidence type="ECO:0000313" key="3">
    <source>
        <dbReference type="EMBL" id="OGL73847.1"/>
    </source>
</evidence>
<organism evidence="3 4">
    <name type="scientific">Candidatus Uhrbacteria bacterium RIFCSPHIGHO2_02_FULL_57_19</name>
    <dbReference type="NCBI Taxonomy" id="1802391"/>
    <lineage>
        <taxon>Bacteria</taxon>
        <taxon>Candidatus Uhriibacteriota</taxon>
    </lineage>
</organism>
<accession>A0A1F7U7Y8</accession>
<gene>
    <name evidence="3" type="ORF">A3D72_03310</name>
</gene>
<feature type="chain" id="PRO_5009533020" description="EamA domain-containing protein" evidence="2">
    <location>
        <begin position="25"/>
        <end position="254"/>
    </location>
</feature>
<feature type="transmembrane region" description="Helical" evidence="1">
    <location>
        <begin position="236"/>
        <end position="253"/>
    </location>
</feature>
<feature type="transmembrane region" description="Helical" evidence="1">
    <location>
        <begin position="180"/>
        <end position="198"/>
    </location>
</feature>